<feature type="compositionally biased region" description="Basic and acidic residues" evidence="2">
    <location>
        <begin position="1"/>
        <end position="15"/>
    </location>
</feature>
<dbReference type="PANTHER" id="PTHR33375">
    <property type="entry name" value="CHROMOSOME-PARTITIONING PROTEIN PARB-RELATED"/>
    <property type="match status" value="1"/>
</dbReference>
<feature type="region of interest" description="Disordered" evidence="2">
    <location>
        <begin position="1"/>
        <end position="21"/>
    </location>
</feature>
<reference evidence="4 5" key="1">
    <citation type="submission" date="2015-09" db="EMBL/GenBank/DDBJ databases">
        <authorList>
            <consortium name="Pathogen Informatics"/>
        </authorList>
    </citation>
    <scope>NUCLEOTIDE SEQUENCE [LARGE SCALE GENOMIC DNA]</scope>
    <source>
        <strain evidence="4 5">2789STDY5834908</strain>
    </source>
</reference>
<organism evidence="4 5">
    <name type="scientific">Anaerostipes hadrus</name>
    <dbReference type="NCBI Taxonomy" id="649756"/>
    <lineage>
        <taxon>Bacteria</taxon>
        <taxon>Bacillati</taxon>
        <taxon>Bacillota</taxon>
        <taxon>Clostridia</taxon>
        <taxon>Lachnospirales</taxon>
        <taxon>Lachnospiraceae</taxon>
        <taxon>Anaerostipes</taxon>
    </lineage>
</organism>
<gene>
    <name evidence="4" type="ORF">ERS852520_02055</name>
</gene>
<dbReference type="GO" id="GO:0005694">
    <property type="term" value="C:chromosome"/>
    <property type="evidence" value="ECO:0007669"/>
    <property type="project" value="TreeGrafter"/>
</dbReference>
<dbReference type="Gene3D" id="1.10.10.2830">
    <property type="match status" value="1"/>
</dbReference>
<evidence type="ECO:0000313" key="4">
    <source>
        <dbReference type="EMBL" id="CUP73729.1"/>
    </source>
</evidence>
<sequence>MNVNEILKDIGQKQPEKKKKTAPRIQMIHYTKLRPNPSNFYETDGIEKLAAAIRVAGEIKNPLRVRKIDVDEYEVNEGHRRRLAMIYNVEELGLKEFEFLPCIVEDTTTTVGKLNLILSNSTQRERTEYEKMQEIEKLRTLLDQYAKENEKKISAVDMRKLIANILGVSSTKIAQLQSIDRNLVPEAKEKFEKGEIPVSVATEMAGLPKKMQRDLANHKEIKLSRVKEIKEDSKKALQRSEEKKNLTEKDLENVTFTFQDVKTTLGYAKKQIIKVNTEDKDAAIRTKVMIEALQKYLKDMTERVDYDGE</sequence>
<keyword evidence="1" id="KW-0175">Coiled coil</keyword>
<dbReference type="InterPro" id="IPR036086">
    <property type="entry name" value="ParB/Sulfiredoxin_sf"/>
</dbReference>
<dbReference type="SMART" id="SM00470">
    <property type="entry name" value="ParB"/>
    <property type="match status" value="1"/>
</dbReference>
<evidence type="ECO:0000313" key="5">
    <source>
        <dbReference type="Proteomes" id="UP000095564"/>
    </source>
</evidence>
<dbReference type="Pfam" id="PF02195">
    <property type="entry name" value="ParB_N"/>
    <property type="match status" value="1"/>
</dbReference>
<dbReference type="AlphaFoldDB" id="A0A174QU75"/>
<evidence type="ECO:0000256" key="2">
    <source>
        <dbReference type="SAM" id="MobiDB-lite"/>
    </source>
</evidence>
<dbReference type="OrthoDB" id="1700487at2"/>
<dbReference type="EMBL" id="CZAU01000020">
    <property type="protein sequence ID" value="CUP73729.1"/>
    <property type="molecule type" value="Genomic_DNA"/>
</dbReference>
<proteinExistence type="predicted"/>
<dbReference type="RefSeq" id="WP_055160747.1">
    <property type="nucleotide sequence ID" value="NZ_CZAU01000020.1"/>
</dbReference>
<dbReference type="GO" id="GO:0007059">
    <property type="term" value="P:chromosome segregation"/>
    <property type="evidence" value="ECO:0007669"/>
    <property type="project" value="TreeGrafter"/>
</dbReference>
<dbReference type="InterPro" id="IPR003115">
    <property type="entry name" value="ParB_N"/>
</dbReference>
<protein>
    <submittedName>
        <fullName evidence="4">ParB-like nuclease domain</fullName>
    </submittedName>
</protein>
<evidence type="ECO:0000256" key="1">
    <source>
        <dbReference type="SAM" id="Coils"/>
    </source>
</evidence>
<dbReference type="PANTHER" id="PTHR33375:SF1">
    <property type="entry name" value="CHROMOSOME-PARTITIONING PROTEIN PARB-RELATED"/>
    <property type="match status" value="1"/>
</dbReference>
<dbReference type="GO" id="GO:0045881">
    <property type="term" value="P:positive regulation of sporulation resulting in formation of a cellular spore"/>
    <property type="evidence" value="ECO:0007669"/>
    <property type="project" value="TreeGrafter"/>
</dbReference>
<accession>A0A174QU75</accession>
<dbReference type="SUPFAM" id="SSF110849">
    <property type="entry name" value="ParB/Sulfiredoxin"/>
    <property type="match status" value="1"/>
</dbReference>
<dbReference type="Proteomes" id="UP000095564">
    <property type="component" value="Unassembled WGS sequence"/>
</dbReference>
<feature type="domain" description="ParB-like N-terminal" evidence="3">
    <location>
        <begin position="26"/>
        <end position="121"/>
    </location>
</feature>
<dbReference type="Gene3D" id="3.90.1530.10">
    <property type="entry name" value="Conserved hypothetical protein from pyrococcus furiosus pfu- 392566-001, ParB domain"/>
    <property type="match status" value="1"/>
</dbReference>
<dbReference type="InterPro" id="IPR050336">
    <property type="entry name" value="Chromosome_partition/occlusion"/>
</dbReference>
<name>A0A174QU75_ANAHA</name>
<evidence type="ECO:0000259" key="3">
    <source>
        <dbReference type="SMART" id="SM00470"/>
    </source>
</evidence>
<feature type="coiled-coil region" evidence="1">
    <location>
        <begin position="223"/>
        <end position="250"/>
    </location>
</feature>